<dbReference type="HAMAP" id="MF_00265">
    <property type="entry name" value="VapC_Nob1"/>
    <property type="match status" value="1"/>
</dbReference>
<dbReference type="AlphaFoldDB" id="A0A562UQP5"/>
<feature type="domain" description="PIN" evidence="7">
    <location>
        <begin position="4"/>
        <end position="120"/>
    </location>
</feature>
<dbReference type="GO" id="GO:0000287">
    <property type="term" value="F:magnesium ion binding"/>
    <property type="evidence" value="ECO:0007669"/>
    <property type="project" value="UniProtKB-UniRule"/>
</dbReference>
<dbReference type="Pfam" id="PF01850">
    <property type="entry name" value="PIN"/>
    <property type="match status" value="1"/>
</dbReference>
<dbReference type="InterPro" id="IPR022907">
    <property type="entry name" value="VapC_family"/>
</dbReference>
<dbReference type="GO" id="GO:0090729">
    <property type="term" value="F:toxin activity"/>
    <property type="evidence" value="ECO:0007669"/>
    <property type="project" value="UniProtKB-KW"/>
</dbReference>
<dbReference type="GO" id="GO:0016787">
    <property type="term" value="F:hydrolase activity"/>
    <property type="evidence" value="ECO:0007669"/>
    <property type="project" value="UniProtKB-KW"/>
</dbReference>
<evidence type="ECO:0000259" key="7">
    <source>
        <dbReference type="Pfam" id="PF01850"/>
    </source>
</evidence>
<dbReference type="InterPro" id="IPR029060">
    <property type="entry name" value="PIN-like_dom_sf"/>
</dbReference>
<dbReference type="InterPro" id="IPR002716">
    <property type="entry name" value="PIN_dom"/>
</dbReference>
<evidence type="ECO:0000256" key="1">
    <source>
        <dbReference type="ARBA" id="ARBA00022649"/>
    </source>
</evidence>
<gene>
    <name evidence="6" type="primary">vapC</name>
    <name evidence="8" type="ORF">LX16_4710</name>
</gene>
<name>A0A562UQP5_9ACTN</name>
<keyword evidence="5 6" id="KW-0460">Magnesium</keyword>
<dbReference type="GO" id="GO:0004540">
    <property type="term" value="F:RNA nuclease activity"/>
    <property type="evidence" value="ECO:0007669"/>
    <property type="project" value="InterPro"/>
</dbReference>
<evidence type="ECO:0000313" key="8">
    <source>
        <dbReference type="EMBL" id="TWJ07927.1"/>
    </source>
</evidence>
<feature type="binding site" evidence="6">
    <location>
        <position position="7"/>
    </location>
    <ligand>
        <name>Mg(2+)</name>
        <dbReference type="ChEBI" id="CHEBI:18420"/>
    </ligand>
</feature>
<protein>
    <recommendedName>
        <fullName evidence="6">Ribonuclease VapC</fullName>
        <shortName evidence="6">RNase VapC</shortName>
        <ecNumber evidence="6">3.1.-.-</ecNumber>
    </recommendedName>
    <alternativeName>
        <fullName evidence="6">Toxin VapC</fullName>
    </alternativeName>
</protein>
<evidence type="ECO:0000313" key="9">
    <source>
        <dbReference type="Proteomes" id="UP000321617"/>
    </source>
</evidence>
<evidence type="ECO:0000256" key="3">
    <source>
        <dbReference type="ARBA" id="ARBA00022723"/>
    </source>
</evidence>
<dbReference type="EMBL" id="VLLL01000009">
    <property type="protein sequence ID" value="TWJ07927.1"/>
    <property type="molecule type" value="Genomic_DNA"/>
</dbReference>
<accession>A0A562UQP5</accession>
<evidence type="ECO:0000256" key="2">
    <source>
        <dbReference type="ARBA" id="ARBA00022722"/>
    </source>
</evidence>
<evidence type="ECO:0000256" key="6">
    <source>
        <dbReference type="HAMAP-Rule" id="MF_00265"/>
    </source>
</evidence>
<dbReference type="RefSeq" id="WP_158645708.1">
    <property type="nucleotide sequence ID" value="NZ_BAABIJ010000005.1"/>
</dbReference>
<dbReference type="OrthoDB" id="5193705at2"/>
<comment type="caution">
    <text evidence="8">The sequence shown here is derived from an EMBL/GenBank/DDBJ whole genome shotgun (WGS) entry which is preliminary data.</text>
</comment>
<keyword evidence="4 6" id="KW-0378">Hydrolase</keyword>
<keyword evidence="2 6" id="KW-0540">Nuclease</keyword>
<evidence type="ECO:0000256" key="4">
    <source>
        <dbReference type="ARBA" id="ARBA00022801"/>
    </source>
</evidence>
<comment type="function">
    <text evidence="6">Toxic component of a toxin-antitoxin (TA) system. An RNase.</text>
</comment>
<keyword evidence="3 6" id="KW-0479">Metal-binding</keyword>
<sequence length="131" mass="13958">MGTVVLDSSVLIGLLNPSDALHDSAERELRRRADQTFVIPACVFAEILVMAQRLGGSAVAVVESMVDDLAGAVQPVDRHIARIAARIHAESPAVRLPDALVLATGRALDAEILTGDKRWSGRPERITVISA</sequence>
<comment type="cofactor">
    <cofactor evidence="6">
        <name>Mg(2+)</name>
        <dbReference type="ChEBI" id="CHEBI:18420"/>
    </cofactor>
</comment>
<keyword evidence="6" id="KW-0800">Toxin</keyword>
<dbReference type="EC" id="3.1.-.-" evidence="6"/>
<reference evidence="8 9" key="1">
    <citation type="journal article" date="2013" name="Stand. Genomic Sci.">
        <title>Genomic Encyclopedia of Type Strains, Phase I: The one thousand microbial genomes (KMG-I) project.</title>
        <authorList>
            <person name="Kyrpides N.C."/>
            <person name="Woyke T."/>
            <person name="Eisen J.A."/>
            <person name="Garrity G."/>
            <person name="Lilburn T.G."/>
            <person name="Beck B.J."/>
            <person name="Whitman W.B."/>
            <person name="Hugenholtz P."/>
            <person name="Klenk H.P."/>
        </authorList>
    </citation>
    <scope>NUCLEOTIDE SEQUENCE [LARGE SCALE GENOMIC DNA]</scope>
    <source>
        <strain evidence="8 9">DSM 45044</strain>
    </source>
</reference>
<dbReference type="Proteomes" id="UP000321617">
    <property type="component" value="Unassembled WGS sequence"/>
</dbReference>
<keyword evidence="1 6" id="KW-1277">Toxin-antitoxin system</keyword>
<dbReference type="Gene3D" id="3.40.50.1010">
    <property type="entry name" value="5'-nuclease"/>
    <property type="match status" value="1"/>
</dbReference>
<dbReference type="SUPFAM" id="SSF88723">
    <property type="entry name" value="PIN domain-like"/>
    <property type="match status" value="1"/>
</dbReference>
<comment type="similarity">
    <text evidence="6">Belongs to the PINc/VapC protein family.</text>
</comment>
<evidence type="ECO:0000256" key="5">
    <source>
        <dbReference type="ARBA" id="ARBA00022842"/>
    </source>
</evidence>
<proteinExistence type="inferred from homology"/>
<organism evidence="8 9">
    <name type="scientific">Stackebrandtia albiflava</name>
    <dbReference type="NCBI Taxonomy" id="406432"/>
    <lineage>
        <taxon>Bacteria</taxon>
        <taxon>Bacillati</taxon>
        <taxon>Actinomycetota</taxon>
        <taxon>Actinomycetes</taxon>
        <taxon>Glycomycetales</taxon>
        <taxon>Glycomycetaceae</taxon>
        <taxon>Stackebrandtia</taxon>
    </lineage>
</organism>
<feature type="binding site" evidence="6">
    <location>
        <position position="98"/>
    </location>
    <ligand>
        <name>Mg(2+)</name>
        <dbReference type="ChEBI" id="CHEBI:18420"/>
    </ligand>
</feature>
<keyword evidence="9" id="KW-1185">Reference proteome</keyword>